<feature type="domain" description="HTH asnC-type" evidence="5">
    <location>
        <begin position="184"/>
        <end position="221"/>
    </location>
</feature>
<dbReference type="Gene3D" id="3.30.70.920">
    <property type="match status" value="1"/>
</dbReference>
<dbReference type="PANTHER" id="PTHR30154">
    <property type="entry name" value="LEUCINE-RESPONSIVE REGULATORY PROTEIN"/>
    <property type="match status" value="1"/>
</dbReference>
<dbReference type="EMBL" id="JAAFYZ010000118">
    <property type="protein sequence ID" value="MBS2550880.1"/>
    <property type="molecule type" value="Genomic_DNA"/>
</dbReference>
<dbReference type="PANTHER" id="PTHR30154:SF34">
    <property type="entry name" value="TRANSCRIPTIONAL REGULATOR AZLB"/>
    <property type="match status" value="1"/>
</dbReference>
<organism evidence="6 7">
    <name type="scientific">Catenulispora pinistramenti</name>
    <dbReference type="NCBI Taxonomy" id="2705254"/>
    <lineage>
        <taxon>Bacteria</taxon>
        <taxon>Bacillati</taxon>
        <taxon>Actinomycetota</taxon>
        <taxon>Actinomycetes</taxon>
        <taxon>Catenulisporales</taxon>
        <taxon>Catenulisporaceae</taxon>
        <taxon>Catenulispora</taxon>
    </lineage>
</organism>
<dbReference type="InterPro" id="IPR000485">
    <property type="entry name" value="AsnC-type_HTH_dom"/>
</dbReference>
<evidence type="ECO:0000256" key="2">
    <source>
        <dbReference type="ARBA" id="ARBA00023125"/>
    </source>
</evidence>
<dbReference type="SMART" id="SM00344">
    <property type="entry name" value="HTH_ASNC"/>
    <property type="match status" value="2"/>
</dbReference>
<keyword evidence="1" id="KW-0805">Transcription regulation</keyword>
<evidence type="ECO:0000256" key="1">
    <source>
        <dbReference type="ARBA" id="ARBA00023015"/>
    </source>
</evidence>
<feature type="domain" description="Transcription regulator AsnC/Lrp ligand binding" evidence="4">
    <location>
        <begin position="250"/>
        <end position="315"/>
    </location>
</feature>
<dbReference type="RefSeq" id="WP_212014571.1">
    <property type="nucleotide sequence ID" value="NZ_JAAFYZ010000118.1"/>
</dbReference>
<dbReference type="InterPro" id="IPR019888">
    <property type="entry name" value="Tscrpt_reg_AsnC-like"/>
</dbReference>
<dbReference type="Pfam" id="PF13404">
    <property type="entry name" value="HTH_AsnC-type"/>
    <property type="match status" value="2"/>
</dbReference>
<dbReference type="SUPFAM" id="SSF54909">
    <property type="entry name" value="Dimeric alpha+beta barrel"/>
    <property type="match status" value="1"/>
</dbReference>
<feature type="domain" description="HTH asnC-type" evidence="5">
    <location>
        <begin position="12"/>
        <end position="49"/>
    </location>
</feature>
<keyword evidence="3" id="KW-0804">Transcription</keyword>
<dbReference type="InterPro" id="IPR019887">
    <property type="entry name" value="Tscrpt_reg_AsnC/Lrp_C"/>
</dbReference>
<dbReference type="Pfam" id="PF01037">
    <property type="entry name" value="AsnC_trans_reg"/>
    <property type="match status" value="1"/>
</dbReference>
<comment type="caution">
    <text evidence="6">The sequence shown here is derived from an EMBL/GenBank/DDBJ whole genome shotgun (WGS) entry which is preliminary data.</text>
</comment>
<sequence>MADPRQTRRSPLDETDRRIAAVLMAAPRASWRTIGDFLGLSERTIVRRAAPLLHDGTLRPTAVRNPARFPRIVPIVLRIRCRPSRIKAIAAGLARRPDTIWVDILGGGNEISSVLFLDGAEARNTLLLRDLPATADVLSWDAYDLMKVFPAGFAWSGGLLSTHELEAMTSIEHDPLEAPAIQPFDEALINQLIVNSRAGYSELAALLDTSASTVRRRLDTLLAAHMVRLACEVDLGLLGIASEALLWIATGPATLEAAGNTLSRHPQVRFTAATTGAANLLVAVAAEDLSALYDFLTTTVGALEDLRSLEVTPILTSVKRTGRVRPSTTAG</sequence>
<gene>
    <name evidence="6" type="ORF">KGQ19_28810</name>
</gene>
<protein>
    <submittedName>
        <fullName evidence="6">Lrp/AsnC family transcriptional regulator</fullName>
    </submittedName>
</protein>
<dbReference type="InterPro" id="IPR036388">
    <property type="entry name" value="WH-like_DNA-bd_sf"/>
</dbReference>
<dbReference type="Gene3D" id="1.10.10.10">
    <property type="entry name" value="Winged helix-like DNA-binding domain superfamily/Winged helix DNA-binding domain"/>
    <property type="match status" value="2"/>
</dbReference>
<reference evidence="6 7" key="1">
    <citation type="submission" date="2020-02" db="EMBL/GenBank/DDBJ databases">
        <title>Acidophilic actinobacteria isolated from forest soil.</title>
        <authorList>
            <person name="Golinska P."/>
        </authorList>
    </citation>
    <scope>NUCLEOTIDE SEQUENCE [LARGE SCALE GENOMIC DNA]</scope>
    <source>
        <strain evidence="6 7">NL8</strain>
    </source>
</reference>
<dbReference type="InterPro" id="IPR036390">
    <property type="entry name" value="WH_DNA-bd_sf"/>
</dbReference>
<dbReference type="SUPFAM" id="SSF46785">
    <property type="entry name" value="Winged helix' DNA-binding domain"/>
    <property type="match status" value="2"/>
</dbReference>
<evidence type="ECO:0000259" key="5">
    <source>
        <dbReference type="Pfam" id="PF13404"/>
    </source>
</evidence>
<keyword evidence="7" id="KW-1185">Reference proteome</keyword>
<keyword evidence="2" id="KW-0238">DNA-binding</keyword>
<dbReference type="Proteomes" id="UP000730482">
    <property type="component" value="Unassembled WGS sequence"/>
</dbReference>
<evidence type="ECO:0000313" key="7">
    <source>
        <dbReference type="Proteomes" id="UP000730482"/>
    </source>
</evidence>
<proteinExistence type="predicted"/>
<evidence type="ECO:0000256" key="3">
    <source>
        <dbReference type="ARBA" id="ARBA00023163"/>
    </source>
</evidence>
<accession>A0ABS5KXU4</accession>
<name>A0ABS5KXU4_9ACTN</name>
<evidence type="ECO:0000313" key="6">
    <source>
        <dbReference type="EMBL" id="MBS2550880.1"/>
    </source>
</evidence>
<evidence type="ECO:0000259" key="4">
    <source>
        <dbReference type="Pfam" id="PF01037"/>
    </source>
</evidence>
<dbReference type="InterPro" id="IPR011008">
    <property type="entry name" value="Dimeric_a/b-barrel"/>
</dbReference>